<dbReference type="Pfam" id="PF01112">
    <property type="entry name" value="Asparaginase_2"/>
    <property type="match status" value="1"/>
</dbReference>
<dbReference type="PANTHER" id="PTHR10188">
    <property type="entry name" value="L-ASPARAGINASE"/>
    <property type="match status" value="1"/>
</dbReference>
<protein>
    <submittedName>
        <fullName evidence="1">Uncharacterized protein</fullName>
    </submittedName>
</protein>
<sequence length="378" mass="40791">MSGDDYFIAVHGGAGYHHPNHDHRTKKALRAACTKALQNLSLKTTSSSPSRKSLSLVEQAIISLEDDPYLNAGYGSNLCLDGTVECDAAIFVAADPGHTSSNGIFGSVGAVSGIKNPISAARSVLEYSQKQDKLGRVPPMTLVSQGAINFIQNNYSENTIVPPENMISTTAKETWTKWKNRLEMSEADNVDIDEENLIQDTEFQGKSIVLLCRSLYAEVFSGGVLLKHPGRVGEAAIFGAGCWAKHYSGGVGGMSCSVSGTGEDIIRSNLARFIGETCTPDSDPHEILERVLVDHFWKPAVERGVSKPAAGVLMMTRETSDDSCNTDVRVWCGFTTPSMAIGFASSREPQPKAYILRRPEGVLMKAGAPQVYITAFRP</sequence>
<dbReference type="PANTHER" id="PTHR10188:SF8">
    <property type="entry name" value="THREONINE ASPARTASE 1"/>
    <property type="match status" value="1"/>
</dbReference>
<dbReference type="SUPFAM" id="SSF56235">
    <property type="entry name" value="N-terminal nucleophile aminohydrolases (Ntn hydrolases)"/>
    <property type="match status" value="1"/>
</dbReference>
<dbReference type="Gene3D" id="3.60.20.30">
    <property type="entry name" value="(Glycosyl)asparaginase"/>
    <property type="match status" value="1"/>
</dbReference>
<dbReference type="InterPro" id="IPR037464">
    <property type="entry name" value="Taspase1"/>
</dbReference>
<dbReference type="InterPro" id="IPR000246">
    <property type="entry name" value="Peptidase_T2"/>
</dbReference>
<evidence type="ECO:0000313" key="1">
    <source>
        <dbReference type="EMBL" id="KAF7782320.1"/>
    </source>
</evidence>
<accession>A0A8H7F7T9</accession>
<dbReference type="EMBL" id="JABXXO010000003">
    <property type="protein sequence ID" value="KAF7782320.1"/>
    <property type="molecule type" value="Genomic_DNA"/>
</dbReference>
<proteinExistence type="predicted"/>
<comment type="caution">
    <text evidence="1">The sequence shown here is derived from an EMBL/GenBank/DDBJ whole genome shotgun (WGS) entry which is preliminary data.</text>
</comment>
<gene>
    <name evidence="1" type="ORF">Agabi119p4_1696</name>
</gene>
<dbReference type="Proteomes" id="UP000629468">
    <property type="component" value="Unassembled WGS sequence"/>
</dbReference>
<evidence type="ECO:0000313" key="2">
    <source>
        <dbReference type="Proteomes" id="UP000629468"/>
    </source>
</evidence>
<dbReference type="GO" id="GO:0051604">
    <property type="term" value="P:protein maturation"/>
    <property type="evidence" value="ECO:0007669"/>
    <property type="project" value="TreeGrafter"/>
</dbReference>
<reference evidence="1 2" key="1">
    <citation type="journal article" name="Sci. Rep.">
        <title>Telomere-to-telomere assembled and centromere annotated genomes of the two main subspecies of the button mushroom Agaricus bisporus reveal especially polymorphic chromosome ends.</title>
        <authorList>
            <person name="Sonnenberg A.S.M."/>
            <person name="Sedaghat-Telgerd N."/>
            <person name="Lavrijssen B."/>
            <person name="Ohm R.A."/>
            <person name="Hendrickx P.M."/>
            <person name="Scholtmeijer K."/>
            <person name="Baars J.J.P."/>
            <person name="van Peer A."/>
        </authorList>
    </citation>
    <scope>NUCLEOTIDE SEQUENCE [LARGE SCALE GENOMIC DNA]</scope>
    <source>
        <strain evidence="1 2">H119_p4</strain>
    </source>
</reference>
<organism evidence="1 2">
    <name type="scientific">Agaricus bisporus var. burnettii</name>
    <dbReference type="NCBI Taxonomy" id="192524"/>
    <lineage>
        <taxon>Eukaryota</taxon>
        <taxon>Fungi</taxon>
        <taxon>Dikarya</taxon>
        <taxon>Basidiomycota</taxon>
        <taxon>Agaricomycotina</taxon>
        <taxon>Agaricomycetes</taxon>
        <taxon>Agaricomycetidae</taxon>
        <taxon>Agaricales</taxon>
        <taxon>Agaricineae</taxon>
        <taxon>Agaricaceae</taxon>
        <taxon>Agaricus</taxon>
    </lineage>
</organism>
<dbReference type="CDD" id="cd04514">
    <property type="entry name" value="Taspase1_like"/>
    <property type="match status" value="1"/>
</dbReference>
<dbReference type="GO" id="GO:0004298">
    <property type="term" value="F:threonine-type endopeptidase activity"/>
    <property type="evidence" value="ECO:0007669"/>
    <property type="project" value="InterPro"/>
</dbReference>
<dbReference type="AlphaFoldDB" id="A0A8H7F7T9"/>
<dbReference type="GO" id="GO:0005737">
    <property type="term" value="C:cytoplasm"/>
    <property type="evidence" value="ECO:0007669"/>
    <property type="project" value="TreeGrafter"/>
</dbReference>
<dbReference type="InterPro" id="IPR029055">
    <property type="entry name" value="Ntn_hydrolases_N"/>
</dbReference>
<name>A0A8H7F7T9_AGABI</name>